<proteinExistence type="predicted"/>
<dbReference type="RefSeq" id="WP_263051890.1">
    <property type="nucleotide sequence ID" value="NZ_CP106735.1"/>
</dbReference>
<evidence type="ECO:0000313" key="3">
    <source>
        <dbReference type="Proteomes" id="UP001062165"/>
    </source>
</evidence>
<reference evidence="2" key="1">
    <citation type="submission" date="2022-10" db="EMBL/GenBank/DDBJ databases">
        <title>Comparative genomics and taxonomic characterization of three novel marine species of genus Reichenbachiella exhibiting antioxidant and polysaccharide degradation activities.</title>
        <authorList>
            <person name="Muhammad N."/>
            <person name="Lee Y.-J."/>
            <person name="Ko J."/>
            <person name="Kim S.-G."/>
        </authorList>
    </citation>
    <scope>NUCLEOTIDE SEQUENCE</scope>
    <source>
        <strain evidence="2">Wsw4-B4</strain>
    </source>
</reference>
<feature type="chain" id="PRO_5047233841" evidence="1">
    <location>
        <begin position="25"/>
        <end position="562"/>
    </location>
</feature>
<protein>
    <submittedName>
        <fullName evidence="2">BamA/TamA family outer membrane protein</fullName>
    </submittedName>
</protein>
<accession>A0ABY6D3F7</accession>
<evidence type="ECO:0000256" key="1">
    <source>
        <dbReference type="SAM" id="SignalP"/>
    </source>
</evidence>
<organism evidence="2 3">
    <name type="scientific">Reichenbachiella carrageenanivorans</name>
    <dbReference type="NCBI Taxonomy" id="2979869"/>
    <lineage>
        <taxon>Bacteria</taxon>
        <taxon>Pseudomonadati</taxon>
        <taxon>Bacteroidota</taxon>
        <taxon>Cytophagia</taxon>
        <taxon>Cytophagales</taxon>
        <taxon>Reichenbachiellaceae</taxon>
        <taxon>Reichenbachiella</taxon>
    </lineage>
</organism>
<keyword evidence="3" id="KW-1185">Reference proteome</keyword>
<gene>
    <name evidence="2" type="ORF">N7E81_03470</name>
</gene>
<keyword evidence="1" id="KW-0732">Signal</keyword>
<name>A0ABY6D3F7_9BACT</name>
<dbReference type="Gene3D" id="2.40.160.50">
    <property type="entry name" value="membrane protein fhac: a member of the omp85/tpsb transporter family"/>
    <property type="match status" value="1"/>
</dbReference>
<feature type="signal peptide" evidence="1">
    <location>
        <begin position="1"/>
        <end position="24"/>
    </location>
</feature>
<dbReference type="Proteomes" id="UP001062165">
    <property type="component" value="Chromosome"/>
</dbReference>
<dbReference type="EMBL" id="CP106735">
    <property type="protein sequence ID" value="UXX80160.1"/>
    <property type="molecule type" value="Genomic_DNA"/>
</dbReference>
<evidence type="ECO:0000313" key="2">
    <source>
        <dbReference type="EMBL" id="UXX80160.1"/>
    </source>
</evidence>
<sequence>MYRVFGKHVASFFLAIGVASITWAQPIAYTVVYEGVDQSYVPKWSRMDSSEIRLANKAMIEELRRDGYWLASIDSSLLAVDTIRLWVYQGRAFEAVAITIMDDQEVMGGLSRFPKIKVNQEVISPDQVVSEAHEVLKYLEANGYPFATLELEGPAKVENGFLEVELRLDLGTQITYDSLAVNPQGLVKPVFLSKYLGLDYGKNYDEEDLARVEDKIQHLPFLSLERMSTSFQLKKARVALELMPRKVNYFDGILGVVPEADGEGLEVTGELDLSINNLFQSGKKVEVNWKKLEPGSQQLHASYLHPILLGSPLDFYFSLDQIRQDTVYSNRSLQLAFDYRPSKRVSMRMSYESLLGNELDDQTGASGDFNIDYYGLAVTWYKLDRWLQPKDGFKTQWITNVGRKSVSTIGSSIPESTQYRLQVILEAYKRISPRSVLYLSSQNGVIFNDYLYLNDLYRLGGLKTIRGFNELEFFASKYALVNLEWRYYLDAASYLVTFYDQAFLSYDIIYGSYSDRPAGLGAGMQFATERGNFKILYGLGKRDGESFSFATSKIHFGYTAIF</sequence>